<sequence length="94" mass="11053">MVKTMTNEYDSFKNEDSSSKVPEKGKTVIIQYDPPKVVVVRRYTRTVIHSVDPDEYNKQFDSVLLDTETLLEWTRRLNIQENMITPPSFKQTIQ</sequence>
<evidence type="ECO:0000313" key="3">
    <source>
        <dbReference type="EMBL" id="CAF0858198.1"/>
    </source>
</evidence>
<dbReference type="EMBL" id="CAJNOU010000460">
    <property type="protein sequence ID" value="CAF1004274.1"/>
    <property type="molecule type" value="Genomic_DNA"/>
</dbReference>
<comment type="caution">
    <text evidence="3">The sequence shown here is derived from an EMBL/GenBank/DDBJ whole genome shotgun (WGS) entry which is preliminary data.</text>
</comment>
<dbReference type="EMBL" id="CAJOAX010000317">
    <property type="protein sequence ID" value="CAF3565353.1"/>
    <property type="molecule type" value="Genomic_DNA"/>
</dbReference>
<dbReference type="AlphaFoldDB" id="A0A813WZV8"/>
<dbReference type="EMBL" id="CAJNOT010000376">
    <property type="protein sequence ID" value="CAF0959924.1"/>
    <property type="molecule type" value="Genomic_DNA"/>
</dbReference>
<keyword evidence="9" id="KW-1185">Reference proteome</keyword>
<reference evidence="3" key="1">
    <citation type="submission" date="2021-02" db="EMBL/GenBank/DDBJ databases">
        <authorList>
            <person name="Nowell W R."/>
        </authorList>
    </citation>
    <scope>NUCLEOTIDE SEQUENCE</scope>
</reference>
<proteinExistence type="predicted"/>
<evidence type="ECO:0000313" key="2">
    <source>
        <dbReference type="EMBL" id="CAF0855239.1"/>
    </source>
</evidence>
<dbReference type="Proteomes" id="UP000663864">
    <property type="component" value="Unassembled WGS sequence"/>
</dbReference>
<gene>
    <name evidence="8" type="ORF">FNK824_LOCUS12926</name>
    <name evidence="7" type="ORF">JBS370_LOCUS5287</name>
    <name evidence="2" type="ORF">JXQ802_LOCUS6900</name>
    <name evidence="6" type="ORF">OTI717_LOCUS5021</name>
    <name evidence="3" type="ORF">RFH988_LOCUS6822</name>
    <name evidence="5" type="ORF">SEV965_LOCUS10949</name>
    <name evidence="4" type="ORF">ZHD862_LOCUS10466</name>
</gene>
<evidence type="ECO:0000313" key="8">
    <source>
        <dbReference type="EMBL" id="CAF3763199.1"/>
    </source>
</evidence>
<name>A0A813WZV8_9BILA</name>
<evidence type="ECO:0000313" key="7">
    <source>
        <dbReference type="EMBL" id="CAF3631040.1"/>
    </source>
</evidence>
<evidence type="ECO:0000313" key="5">
    <source>
        <dbReference type="EMBL" id="CAF1004274.1"/>
    </source>
</evidence>
<dbReference type="EMBL" id="CAJNOL010000111">
    <property type="protein sequence ID" value="CAF0855239.1"/>
    <property type="molecule type" value="Genomic_DNA"/>
</dbReference>
<dbReference type="EMBL" id="CAJOBE010001656">
    <property type="protein sequence ID" value="CAF3763199.1"/>
    <property type="molecule type" value="Genomic_DNA"/>
</dbReference>
<dbReference type="Proteomes" id="UP000663823">
    <property type="component" value="Unassembled WGS sequence"/>
</dbReference>
<evidence type="ECO:0000256" key="1">
    <source>
        <dbReference type="SAM" id="MobiDB-lite"/>
    </source>
</evidence>
<dbReference type="Proteomes" id="UP000663882">
    <property type="component" value="Unassembled WGS sequence"/>
</dbReference>
<protein>
    <submittedName>
        <fullName evidence="3">Uncharacterized protein</fullName>
    </submittedName>
</protein>
<feature type="region of interest" description="Disordered" evidence="1">
    <location>
        <begin position="1"/>
        <end position="20"/>
    </location>
</feature>
<dbReference type="OrthoDB" id="10036877at2759"/>
<accession>A0A813WZV8</accession>
<dbReference type="Proteomes" id="UP000663836">
    <property type="component" value="Unassembled WGS sequence"/>
</dbReference>
<dbReference type="EMBL" id="CAJOBD010000271">
    <property type="protein sequence ID" value="CAF3631040.1"/>
    <property type="molecule type" value="Genomic_DNA"/>
</dbReference>
<dbReference type="EMBL" id="CAJNOO010000209">
    <property type="protein sequence ID" value="CAF0858198.1"/>
    <property type="molecule type" value="Genomic_DNA"/>
</dbReference>
<organism evidence="3 10">
    <name type="scientific">Rotaria sordida</name>
    <dbReference type="NCBI Taxonomy" id="392033"/>
    <lineage>
        <taxon>Eukaryota</taxon>
        <taxon>Metazoa</taxon>
        <taxon>Spiralia</taxon>
        <taxon>Gnathifera</taxon>
        <taxon>Rotifera</taxon>
        <taxon>Eurotatoria</taxon>
        <taxon>Bdelloidea</taxon>
        <taxon>Philodinida</taxon>
        <taxon>Philodinidae</taxon>
        <taxon>Rotaria</taxon>
    </lineage>
</organism>
<dbReference type="Proteomes" id="UP000663870">
    <property type="component" value="Unassembled WGS sequence"/>
</dbReference>
<evidence type="ECO:0000313" key="4">
    <source>
        <dbReference type="EMBL" id="CAF0959924.1"/>
    </source>
</evidence>
<evidence type="ECO:0000313" key="10">
    <source>
        <dbReference type="Proteomes" id="UP000663882"/>
    </source>
</evidence>
<feature type="compositionally biased region" description="Basic and acidic residues" evidence="1">
    <location>
        <begin position="10"/>
        <end position="20"/>
    </location>
</feature>
<evidence type="ECO:0000313" key="6">
    <source>
        <dbReference type="EMBL" id="CAF3565353.1"/>
    </source>
</evidence>
<evidence type="ECO:0000313" key="9">
    <source>
        <dbReference type="Proteomes" id="UP000663870"/>
    </source>
</evidence>
<dbReference type="Proteomes" id="UP000663889">
    <property type="component" value="Unassembled WGS sequence"/>
</dbReference>
<dbReference type="Proteomes" id="UP000663874">
    <property type="component" value="Unassembled WGS sequence"/>
</dbReference>